<proteinExistence type="predicted"/>
<evidence type="ECO:0000256" key="1">
    <source>
        <dbReference type="SAM" id="Coils"/>
    </source>
</evidence>
<dbReference type="CDD" id="cd14813">
    <property type="entry name" value="bZIP_BmCbz-like"/>
    <property type="match status" value="1"/>
</dbReference>
<reference evidence="5" key="1">
    <citation type="submission" date="2025-08" db="UniProtKB">
        <authorList>
            <consortium name="RefSeq"/>
        </authorList>
    </citation>
    <scope>IDENTIFICATION</scope>
    <source>
        <tissue evidence="5">Tentacle</tissue>
    </source>
</reference>
<feature type="domain" description="BZIP" evidence="3">
    <location>
        <begin position="423"/>
        <end position="486"/>
    </location>
</feature>
<dbReference type="AlphaFoldDB" id="A0A6P8I6V1"/>
<sequence>MYCTTISRNSARPAKSYMFTDRSEVDRLLRPQSALTISFLLQTFDNISEPSEEYCFTANSKWIENQNKSKPFSCPSRSYSSYSLEQSNLNCRTTIETKIKKDTVFLAQSPCPSNLVEESSNFTVAPEKFKEDIPSEFGATRSTFREPIEQKIIVKSERDSFESDCAVGSHKATNETPISSEIFTENFSQLTDSIISNKDINFVSVKTEDTQEDKLFPSSGSCFDDSQPDQDMADPFFEEFMDFSNLFPELIPGVDADACTLLPEILMPKEEPQTIAIKDLMADLDSILAETALASNDNQEDEVLNIEVVEEAPTPVMQDPTEVHSVLSPGSVLSVESCDTSNYTSTYAESTSSDNIDVDLLQILELLEKDQTHTGEPVPEGSTVDAGEIFPETVTSIKCKNPATEEPAAKRAKPQQIANHTSSDKATQRRIKNNAASRVCRATRRQREEELFQKEKELIESNAALKAQLEELTKETQTLRSILVQRLSSCN</sequence>
<dbReference type="InterPro" id="IPR004827">
    <property type="entry name" value="bZIP"/>
</dbReference>
<dbReference type="PROSITE" id="PS50217">
    <property type="entry name" value="BZIP"/>
    <property type="match status" value="1"/>
</dbReference>
<dbReference type="Gene3D" id="1.20.5.170">
    <property type="match status" value="1"/>
</dbReference>
<evidence type="ECO:0000256" key="2">
    <source>
        <dbReference type="SAM" id="MobiDB-lite"/>
    </source>
</evidence>
<evidence type="ECO:0000259" key="3">
    <source>
        <dbReference type="PROSITE" id="PS50217"/>
    </source>
</evidence>
<accession>A0A6P8I6V1</accession>
<dbReference type="KEGG" id="aten:116296560"/>
<dbReference type="GO" id="GO:0006351">
    <property type="term" value="P:DNA-templated transcription"/>
    <property type="evidence" value="ECO:0007669"/>
    <property type="project" value="InterPro"/>
</dbReference>
<dbReference type="InterPro" id="IPR046347">
    <property type="entry name" value="bZIP_sf"/>
</dbReference>
<dbReference type="SUPFAM" id="SSF57959">
    <property type="entry name" value="Leucine zipper domain"/>
    <property type="match status" value="1"/>
</dbReference>
<dbReference type="GeneID" id="116296560"/>
<organism evidence="4 5">
    <name type="scientific">Actinia tenebrosa</name>
    <name type="common">Australian red waratah sea anemone</name>
    <dbReference type="NCBI Taxonomy" id="6105"/>
    <lineage>
        <taxon>Eukaryota</taxon>
        <taxon>Metazoa</taxon>
        <taxon>Cnidaria</taxon>
        <taxon>Anthozoa</taxon>
        <taxon>Hexacorallia</taxon>
        <taxon>Actiniaria</taxon>
        <taxon>Actiniidae</taxon>
        <taxon>Actinia</taxon>
    </lineage>
</organism>
<keyword evidence="1" id="KW-0175">Coiled coil</keyword>
<dbReference type="Proteomes" id="UP000515163">
    <property type="component" value="Unplaced"/>
</dbReference>
<feature type="region of interest" description="Disordered" evidence="2">
    <location>
        <begin position="401"/>
        <end position="439"/>
    </location>
</feature>
<dbReference type="PANTHER" id="PTHR23334:SF20">
    <property type="entry name" value="BASIC LEUCINE ZIPPER 24"/>
    <property type="match status" value="1"/>
</dbReference>
<dbReference type="PANTHER" id="PTHR23334">
    <property type="entry name" value="CCAAT/ENHANCER BINDING PROTEIN"/>
    <property type="match status" value="1"/>
</dbReference>
<evidence type="ECO:0000313" key="4">
    <source>
        <dbReference type="Proteomes" id="UP000515163"/>
    </source>
</evidence>
<keyword evidence="4" id="KW-1185">Reference proteome</keyword>
<name>A0A6P8I6V1_ACTTE</name>
<protein>
    <submittedName>
        <fullName evidence="5">Uncharacterized protein LOC116296560</fullName>
    </submittedName>
</protein>
<dbReference type="Pfam" id="PF07716">
    <property type="entry name" value="bZIP_2"/>
    <property type="match status" value="1"/>
</dbReference>
<gene>
    <name evidence="5" type="primary">LOC116296560</name>
</gene>
<dbReference type="SMART" id="SM00338">
    <property type="entry name" value="BRLZ"/>
    <property type="match status" value="1"/>
</dbReference>
<dbReference type="GO" id="GO:0000978">
    <property type="term" value="F:RNA polymerase II cis-regulatory region sequence-specific DNA binding"/>
    <property type="evidence" value="ECO:0007669"/>
    <property type="project" value="TreeGrafter"/>
</dbReference>
<dbReference type="RefSeq" id="XP_031560455.1">
    <property type="nucleotide sequence ID" value="XM_031704595.1"/>
</dbReference>
<dbReference type="InParanoid" id="A0A6P8I6V1"/>
<feature type="coiled-coil region" evidence="1">
    <location>
        <begin position="455"/>
        <end position="482"/>
    </location>
</feature>
<dbReference type="GO" id="GO:0000981">
    <property type="term" value="F:DNA-binding transcription factor activity, RNA polymerase II-specific"/>
    <property type="evidence" value="ECO:0007669"/>
    <property type="project" value="TreeGrafter"/>
</dbReference>
<dbReference type="OrthoDB" id="5982352at2759"/>
<dbReference type="InterPro" id="IPR031106">
    <property type="entry name" value="C/EBP"/>
</dbReference>
<evidence type="ECO:0000313" key="5">
    <source>
        <dbReference type="RefSeq" id="XP_031560455.1"/>
    </source>
</evidence>